<organism evidence="2 3">
    <name type="scientific">Solanum commersonii</name>
    <name type="common">Commerson's wild potato</name>
    <name type="synonym">Commerson's nightshade</name>
    <dbReference type="NCBI Taxonomy" id="4109"/>
    <lineage>
        <taxon>Eukaryota</taxon>
        <taxon>Viridiplantae</taxon>
        <taxon>Streptophyta</taxon>
        <taxon>Embryophyta</taxon>
        <taxon>Tracheophyta</taxon>
        <taxon>Spermatophyta</taxon>
        <taxon>Magnoliopsida</taxon>
        <taxon>eudicotyledons</taxon>
        <taxon>Gunneridae</taxon>
        <taxon>Pentapetalae</taxon>
        <taxon>asterids</taxon>
        <taxon>lamiids</taxon>
        <taxon>Solanales</taxon>
        <taxon>Solanaceae</taxon>
        <taxon>Solanoideae</taxon>
        <taxon>Solaneae</taxon>
        <taxon>Solanum</taxon>
    </lineage>
</organism>
<sequence length="113" mass="12920">MFVKTLSMETIDLDEQTGYFQGQTSPKEAIEPVGPDGQTGPFSRLNKPHNRSRLANPPILKVKRAQSSLWIYGDLEFQRDFWQKFSWTSFKTLAIEPVGPNGQTDPFFRSNKP</sequence>
<dbReference type="AlphaFoldDB" id="A0A9J5XWU4"/>
<comment type="caution">
    <text evidence="2">The sequence shown here is derived from an EMBL/GenBank/DDBJ whole genome shotgun (WGS) entry which is preliminary data.</text>
</comment>
<reference evidence="2 3" key="1">
    <citation type="submission" date="2020-09" db="EMBL/GenBank/DDBJ databases">
        <title>De no assembly of potato wild relative species, Solanum commersonii.</title>
        <authorList>
            <person name="Cho K."/>
        </authorList>
    </citation>
    <scope>NUCLEOTIDE SEQUENCE [LARGE SCALE GENOMIC DNA]</scope>
    <source>
        <strain evidence="2">LZ3.2</strain>
        <tissue evidence="2">Leaf</tissue>
    </source>
</reference>
<dbReference type="Proteomes" id="UP000824120">
    <property type="component" value="Chromosome 8"/>
</dbReference>
<accession>A0A9J5XWU4</accession>
<name>A0A9J5XWU4_SOLCO</name>
<gene>
    <name evidence="2" type="ORF">H5410_042202</name>
</gene>
<keyword evidence="3" id="KW-1185">Reference proteome</keyword>
<evidence type="ECO:0000313" key="2">
    <source>
        <dbReference type="EMBL" id="KAG5591688.1"/>
    </source>
</evidence>
<evidence type="ECO:0000313" key="3">
    <source>
        <dbReference type="Proteomes" id="UP000824120"/>
    </source>
</evidence>
<proteinExistence type="predicted"/>
<feature type="region of interest" description="Disordered" evidence="1">
    <location>
        <begin position="16"/>
        <end position="56"/>
    </location>
</feature>
<evidence type="ECO:0000256" key="1">
    <source>
        <dbReference type="SAM" id="MobiDB-lite"/>
    </source>
</evidence>
<protein>
    <submittedName>
        <fullName evidence="2">Uncharacterized protein</fullName>
    </submittedName>
</protein>
<dbReference type="EMBL" id="JACXVP010000008">
    <property type="protein sequence ID" value="KAG5591688.1"/>
    <property type="molecule type" value="Genomic_DNA"/>
</dbReference>